<protein>
    <submittedName>
        <fullName evidence="2">Uncharacterized protein</fullName>
    </submittedName>
</protein>
<feature type="coiled-coil region" evidence="1">
    <location>
        <begin position="26"/>
        <end position="53"/>
    </location>
</feature>
<evidence type="ECO:0000313" key="3">
    <source>
        <dbReference type="Proteomes" id="UP000298596"/>
    </source>
</evidence>
<keyword evidence="1" id="KW-0175">Coiled coil</keyword>
<dbReference type="EMBL" id="CP032330">
    <property type="protein sequence ID" value="QCO03303.1"/>
    <property type="molecule type" value="Genomic_DNA"/>
</dbReference>
<evidence type="ECO:0000313" key="2">
    <source>
        <dbReference type="EMBL" id="QCO03303.1"/>
    </source>
</evidence>
<dbReference type="AlphaFoldDB" id="A0A4D8Q066"/>
<reference evidence="2 3" key="1">
    <citation type="submission" date="2018-09" db="EMBL/GenBank/DDBJ databases">
        <title>Whole genome based analysis of evolution and adaptive divergence in Indian and Brazilian strains of Azospirillum brasilense.</title>
        <authorList>
            <person name="Singh C."/>
            <person name="Tripathi A.K."/>
        </authorList>
    </citation>
    <scope>NUCLEOTIDE SEQUENCE [LARGE SCALE GENOMIC DNA]</scope>
    <source>
        <strain evidence="2 3">MTCC4036</strain>
    </source>
</reference>
<name>A0A4D8Q066_AZOBR</name>
<organism evidence="2 3">
    <name type="scientific">Azospirillum brasilense</name>
    <dbReference type="NCBI Taxonomy" id="192"/>
    <lineage>
        <taxon>Bacteria</taxon>
        <taxon>Pseudomonadati</taxon>
        <taxon>Pseudomonadota</taxon>
        <taxon>Alphaproteobacteria</taxon>
        <taxon>Rhodospirillales</taxon>
        <taxon>Azospirillaceae</taxon>
        <taxon>Azospirillum</taxon>
    </lineage>
</organism>
<dbReference type="Proteomes" id="UP000298596">
    <property type="component" value="Chromosome"/>
</dbReference>
<gene>
    <name evidence="2" type="ORF">D3867_13275</name>
</gene>
<evidence type="ECO:0000256" key="1">
    <source>
        <dbReference type="SAM" id="Coils"/>
    </source>
</evidence>
<proteinExistence type="predicted"/>
<accession>A0A4D8Q066</accession>
<sequence length="255" mass="27705">MVPDLFLDKTPLFEAGWLSVSTATSRDDVLLRIAEAEHRAEAALEQLGRTLTQGGIPASGAAADHDRRIDALLALETRGIPASGTAADGAVERVMMEVGFRKRDLMPRFHELAEHCRAVHRRALAMARDARWGLMLERAAADPGGPSSPIQGTGTRYVKSDRYDARAARSLPPDDRVRADRFLKRLGEDPVPPELELSPLEGAGLEGTALWGMKAGNGNRFILRRGELRGVACFVVEDVGPYPDHEGGRRGALAR</sequence>